<dbReference type="AlphaFoldDB" id="A0A9P0H4P3"/>
<name>A0A9P0H4P3_NEZVI</name>
<gene>
    <name evidence="1" type="ORF">NEZAVI_LOCUS4738</name>
</gene>
<keyword evidence="2" id="KW-1185">Reference proteome</keyword>
<protein>
    <submittedName>
        <fullName evidence="1">Uncharacterized protein</fullName>
    </submittedName>
</protein>
<evidence type="ECO:0000313" key="1">
    <source>
        <dbReference type="EMBL" id="CAH1394202.1"/>
    </source>
</evidence>
<sequence>MQGIKQGGECFNGLPELLPKNLRKIEKKPKKTFRWNKRSHLLHDPRDAIYGLTRRDQVLIFRLRTEHNRLKAHLSVGLKLALVPSARAATYLKSELSWGPGGSYPGEELVSTFLDSLFVKEKFEGRDLHTGVRPAGNQQADCISLSHRQPLISQ</sequence>
<dbReference type="EMBL" id="OV725078">
    <property type="protein sequence ID" value="CAH1394202.1"/>
    <property type="molecule type" value="Genomic_DNA"/>
</dbReference>
<organism evidence="1 2">
    <name type="scientific">Nezara viridula</name>
    <name type="common">Southern green stink bug</name>
    <name type="synonym">Cimex viridulus</name>
    <dbReference type="NCBI Taxonomy" id="85310"/>
    <lineage>
        <taxon>Eukaryota</taxon>
        <taxon>Metazoa</taxon>
        <taxon>Ecdysozoa</taxon>
        <taxon>Arthropoda</taxon>
        <taxon>Hexapoda</taxon>
        <taxon>Insecta</taxon>
        <taxon>Pterygota</taxon>
        <taxon>Neoptera</taxon>
        <taxon>Paraneoptera</taxon>
        <taxon>Hemiptera</taxon>
        <taxon>Heteroptera</taxon>
        <taxon>Panheteroptera</taxon>
        <taxon>Pentatomomorpha</taxon>
        <taxon>Pentatomoidea</taxon>
        <taxon>Pentatomidae</taxon>
        <taxon>Pentatominae</taxon>
        <taxon>Nezara</taxon>
    </lineage>
</organism>
<reference evidence="1" key="1">
    <citation type="submission" date="2022-01" db="EMBL/GenBank/DDBJ databases">
        <authorList>
            <person name="King R."/>
        </authorList>
    </citation>
    <scope>NUCLEOTIDE SEQUENCE</scope>
</reference>
<accession>A0A9P0H4P3</accession>
<evidence type="ECO:0000313" key="2">
    <source>
        <dbReference type="Proteomes" id="UP001152798"/>
    </source>
</evidence>
<dbReference type="Proteomes" id="UP001152798">
    <property type="component" value="Chromosome 2"/>
</dbReference>
<proteinExistence type="predicted"/>